<dbReference type="OMA" id="SRVKHWK"/>
<dbReference type="Gramene" id="CDP11722">
    <property type="protein sequence ID" value="CDP11722"/>
    <property type="gene ID" value="GSCOC_T00034194001"/>
</dbReference>
<comment type="similarity">
    <text evidence="2">Belongs to the CAF1 family.</text>
</comment>
<dbReference type="GO" id="GO:0000175">
    <property type="term" value="F:3'-5'-RNA exonuclease activity"/>
    <property type="evidence" value="ECO:0007669"/>
    <property type="project" value="TreeGrafter"/>
</dbReference>
<proteinExistence type="inferred from homology"/>
<comment type="cofactor">
    <cofactor evidence="1">
        <name>a divalent metal cation</name>
        <dbReference type="ChEBI" id="CHEBI:60240"/>
    </cofactor>
</comment>
<dbReference type="EMBL" id="HG739143">
    <property type="protein sequence ID" value="CDP11722.1"/>
    <property type="molecule type" value="Genomic_DNA"/>
</dbReference>
<dbReference type="Gene3D" id="3.30.420.10">
    <property type="entry name" value="Ribonuclease H-like superfamily/Ribonuclease H"/>
    <property type="match status" value="2"/>
</dbReference>
<evidence type="ECO:0000256" key="2">
    <source>
        <dbReference type="ARBA" id="ARBA00008372"/>
    </source>
</evidence>
<dbReference type="GO" id="GO:1905392">
    <property type="term" value="P:plant organ morphogenesis"/>
    <property type="evidence" value="ECO:0007669"/>
    <property type="project" value="EnsemblPlants"/>
</dbReference>
<dbReference type="AlphaFoldDB" id="A0A068UTX0"/>
<name>A0A068UTX0_COFCA</name>
<dbReference type="SUPFAM" id="SSF53098">
    <property type="entry name" value="Ribonuclease H-like"/>
    <property type="match status" value="1"/>
</dbReference>
<protein>
    <submittedName>
        <fullName evidence="3">Uncharacterized protein</fullName>
    </submittedName>
</protein>
<dbReference type="GO" id="GO:0003723">
    <property type="term" value="F:RNA binding"/>
    <property type="evidence" value="ECO:0007669"/>
    <property type="project" value="TreeGrafter"/>
</dbReference>
<dbReference type="InParanoid" id="A0A068UTX0"/>
<dbReference type="FunCoup" id="A0A068UTX0">
    <property type="interactions" value="2298"/>
</dbReference>
<dbReference type="InterPro" id="IPR006941">
    <property type="entry name" value="RNase_CAF1"/>
</dbReference>
<dbReference type="PhylomeDB" id="A0A068UTX0"/>
<dbReference type="InterPro" id="IPR051181">
    <property type="entry name" value="CAF1_poly(A)_ribonucleases"/>
</dbReference>
<organism evidence="3 4">
    <name type="scientific">Coffea canephora</name>
    <name type="common">Robusta coffee</name>
    <dbReference type="NCBI Taxonomy" id="49390"/>
    <lineage>
        <taxon>Eukaryota</taxon>
        <taxon>Viridiplantae</taxon>
        <taxon>Streptophyta</taxon>
        <taxon>Embryophyta</taxon>
        <taxon>Tracheophyta</taxon>
        <taxon>Spermatophyta</taxon>
        <taxon>Magnoliopsida</taxon>
        <taxon>eudicotyledons</taxon>
        <taxon>Gunneridae</taxon>
        <taxon>Pentapetalae</taxon>
        <taxon>asterids</taxon>
        <taxon>lamiids</taxon>
        <taxon>Gentianales</taxon>
        <taxon>Rubiaceae</taxon>
        <taxon>Ixoroideae</taxon>
        <taxon>Gardenieae complex</taxon>
        <taxon>Bertiereae - Coffeeae clade</taxon>
        <taxon>Coffeeae</taxon>
        <taxon>Coffea</taxon>
    </lineage>
</organism>
<dbReference type="PANTHER" id="PTHR15092">
    <property type="entry name" value="POLY A -SPECIFIC RIBONUCLEASE/TARGET OF EGR1, MEMBER 1"/>
    <property type="match status" value="1"/>
</dbReference>
<evidence type="ECO:0000256" key="1">
    <source>
        <dbReference type="ARBA" id="ARBA00001968"/>
    </source>
</evidence>
<dbReference type="STRING" id="49390.A0A068UTX0"/>
<dbReference type="Proteomes" id="UP000295252">
    <property type="component" value="Chromosome X"/>
</dbReference>
<dbReference type="Pfam" id="PF04857">
    <property type="entry name" value="CAF1"/>
    <property type="match status" value="1"/>
</dbReference>
<dbReference type="OrthoDB" id="1432093at2759"/>
<sequence length="628" mass="71111">MLLQRRLLCTQVPKRSIHPTHHQNSNLNNKKWAIKQVTKSNFAETLEEIKTHIFNSDFIAVSLQKTGAFSSPWQKVLPFDTAEVAYLKAKYAAERFQVLQFAVCPFSVKSSKIIAHPYNFHLFPRDELKMGMPSYSFFCQSSYLTAMAQEGFDFNACIYDGISYLSRAQELAAKDRTGNPLPRSYMKPSQSPTVYSVADSMFVDRIKSRIKIWKRTCQDSEKKTEDDLISTLRKIVSGGEVFGSRPSLSIDICSERQVQLILETLQEFTDLVPLLVPAKGGGSQAIRVVLTSSKEDRNVFEKELQLMEEEHNMQVRGFREVVDLISTSQKPVVAHNAINEFAFIHSKFIAPLPSTVDEFRSSLCSVFSHIVDVNHLMREIGPLNKVNNLPAAILYLKRRFTRPLHMEIPQHIDGDEVRVHGRDVLRISELFAKLCLILRIVPESPEADYSTSSSTLECYANVFNPCFISSSDLLDDDVNISTEKTRRISVANLVFLWGFRGMMSARKLKSLLKGSHEVFSGEIDVRLADRNCAIVVFWAPGFAERFLKVMNSGGTNCEPIKDMISEGLRAACYRTYKRVCELSIWEPSLADALEKALEEASDLPEANSEEELPAICWDNDELTNLDDL</sequence>
<dbReference type="PANTHER" id="PTHR15092:SF42">
    <property type="entry name" value="POLY(A)-SPECIFIC RIBONUCLEASE PARN-LIKE"/>
    <property type="match status" value="1"/>
</dbReference>
<accession>A0A068UTX0</accession>
<reference evidence="4" key="1">
    <citation type="journal article" date="2014" name="Science">
        <title>The coffee genome provides insight into the convergent evolution of caffeine biosynthesis.</title>
        <authorList>
            <person name="Denoeud F."/>
            <person name="Carretero-Paulet L."/>
            <person name="Dereeper A."/>
            <person name="Droc G."/>
            <person name="Guyot R."/>
            <person name="Pietrella M."/>
            <person name="Zheng C."/>
            <person name="Alberti A."/>
            <person name="Anthony F."/>
            <person name="Aprea G."/>
            <person name="Aury J.M."/>
            <person name="Bento P."/>
            <person name="Bernard M."/>
            <person name="Bocs S."/>
            <person name="Campa C."/>
            <person name="Cenci A."/>
            <person name="Combes M.C."/>
            <person name="Crouzillat D."/>
            <person name="Da Silva C."/>
            <person name="Daddiego L."/>
            <person name="De Bellis F."/>
            <person name="Dussert S."/>
            <person name="Garsmeur O."/>
            <person name="Gayraud T."/>
            <person name="Guignon V."/>
            <person name="Jahn K."/>
            <person name="Jamilloux V."/>
            <person name="Joet T."/>
            <person name="Labadie K."/>
            <person name="Lan T."/>
            <person name="Leclercq J."/>
            <person name="Lepelley M."/>
            <person name="Leroy T."/>
            <person name="Li L.T."/>
            <person name="Librado P."/>
            <person name="Lopez L."/>
            <person name="Munoz A."/>
            <person name="Noel B."/>
            <person name="Pallavicini A."/>
            <person name="Perrotta G."/>
            <person name="Poncet V."/>
            <person name="Pot D."/>
            <person name="Priyono X."/>
            <person name="Rigoreau M."/>
            <person name="Rouard M."/>
            <person name="Rozas J."/>
            <person name="Tranchant-Dubreuil C."/>
            <person name="VanBuren R."/>
            <person name="Zhang Q."/>
            <person name="Andrade A.C."/>
            <person name="Argout X."/>
            <person name="Bertrand B."/>
            <person name="de Kochko A."/>
            <person name="Graziosi G."/>
            <person name="Henry R.J."/>
            <person name="Jayarama X."/>
            <person name="Ming R."/>
            <person name="Nagai C."/>
            <person name="Rounsley S."/>
            <person name="Sankoff D."/>
            <person name="Giuliano G."/>
            <person name="Albert V.A."/>
            <person name="Wincker P."/>
            <person name="Lashermes P."/>
        </authorList>
    </citation>
    <scope>NUCLEOTIDE SEQUENCE [LARGE SCALE GENOMIC DNA]</scope>
    <source>
        <strain evidence="4">cv. DH200-94</strain>
    </source>
</reference>
<keyword evidence="4" id="KW-1185">Reference proteome</keyword>
<dbReference type="InterPro" id="IPR036397">
    <property type="entry name" value="RNaseH_sf"/>
</dbReference>
<evidence type="ECO:0000313" key="4">
    <source>
        <dbReference type="Proteomes" id="UP000295252"/>
    </source>
</evidence>
<gene>
    <name evidence="3" type="ORF">GSCOC_T00034194001</name>
</gene>
<evidence type="ECO:0000313" key="3">
    <source>
        <dbReference type="EMBL" id="CDP11722.1"/>
    </source>
</evidence>
<dbReference type="InterPro" id="IPR012337">
    <property type="entry name" value="RNaseH-like_sf"/>
</dbReference>